<reference evidence="7 8" key="1">
    <citation type="submission" date="2017-05" db="EMBL/GenBank/DDBJ databases">
        <title>Functional genome analysis of Paenibacillus pasadenensis strain R16: insights on endophytic life style and antifungal activity.</title>
        <authorList>
            <person name="Passera A."/>
            <person name="Marcolungo L."/>
            <person name="Casati P."/>
            <person name="Brasca M."/>
            <person name="Quaglino F."/>
            <person name="Delledonne M."/>
        </authorList>
    </citation>
    <scope>NUCLEOTIDE SEQUENCE [LARGE SCALE GENOMIC DNA]</scope>
    <source>
        <strain evidence="7 8">R16</strain>
    </source>
</reference>
<comment type="caution">
    <text evidence="7">The sequence shown here is derived from an EMBL/GenBank/DDBJ whole genome shotgun (WGS) entry which is preliminary data.</text>
</comment>
<feature type="transmembrane region" description="Helical" evidence="5">
    <location>
        <begin position="63"/>
        <end position="82"/>
    </location>
</feature>
<keyword evidence="3 5" id="KW-1133">Transmembrane helix</keyword>
<dbReference type="RefSeq" id="WP_028597627.1">
    <property type="nucleotide sequence ID" value="NZ_BIMM01000001.1"/>
</dbReference>
<feature type="transmembrane region" description="Helical" evidence="5">
    <location>
        <begin position="176"/>
        <end position="201"/>
    </location>
</feature>
<evidence type="ECO:0000313" key="8">
    <source>
        <dbReference type="Proteomes" id="UP000234789"/>
    </source>
</evidence>
<evidence type="ECO:0000259" key="6">
    <source>
        <dbReference type="Pfam" id="PF04893"/>
    </source>
</evidence>
<accession>A0A2N5N8Z6</accession>
<protein>
    <recommendedName>
        <fullName evidence="6">Yip1 domain-containing protein</fullName>
    </recommendedName>
</protein>
<feature type="transmembrane region" description="Helical" evidence="5">
    <location>
        <begin position="33"/>
        <end position="51"/>
    </location>
</feature>
<keyword evidence="2 5" id="KW-0812">Transmembrane</keyword>
<dbReference type="GO" id="GO:0016020">
    <property type="term" value="C:membrane"/>
    <property type="evidence" value="ECO:0007669"/>
    <property type="project" value="UniProtKB-SubCell"/>
</dbReference>
<evidence type="ECO:0000256" key="1">
    <source>
        <dbReference type="ARBA" id="ARBA00004141"/>
    </source>
</evidence>
<dbReference type="InterPro" id="IPR006977">
    <property type="entry name" value="Yip1_dom"/>
</dbReference>
<keyword evidence="8" id="KW-1185">Reference proteome</keyword>
<evidence type="ECO:0000256" key="2">
    <source>
        <dbReference type="ARBA" id="ARBA00022692"/>
    </source>
</evidence>
<dbReference type="AlphaFoldDB" id="A0A2N5N8Z6"/>
<evidence type="ECO:0000256" key="4">
    <source>
        <dbReference type="ARBA" id="ARBA00023136"/>
    </source>
</evidence>
<keyword evidence="4 5" id="KW-0472">Membrane</keyword>
<name>A0A2N5N8Z6_9BACL</name>
<evidence type="ECO:0000313" key="7">
    <source>
        <dbReference type="EMBL" id="PLT46770.1"/>
    </source>
</evidence>
<proteinExistence type="predicted"/>
<comment type="subcellular location">
    <subcellularLocation>
        <location evidence="1">Membrane</location>
        <topology evidence="1">Multi-pass membrane protein</topology>
    </subcellularLocation>
</comment>
<evidence type="ECO:0000256" key="5">
    <source>
        <dbReference type="SAM" id="Phobius"/>
    </source>
</evidence>
<dbReference type="Proteomes" id="UP000234789">
    <property type="component" value="Unassembled WGS sequence"/>
</dbReference>
<organism evidence="7 8">
    <name type="scientific">Paenibacillus pasadenensis</name>
    <dbReference type="NCBI Taxonomy" id="217090"/>
    <lineage>
        <taxon>Bacteria</taxon>
        <taxon>Bacillati</taxon>
        <taxon>Bacillota</taxon>
        <taxon>Bacilli</taxon>
        <taxon>Bacillales</taxon>
        <taxon>Paenibacillaceae</taxon>
        <taxon>Paenibacillus</taxon>
    </lineage>
</organism>
<feature type="transmembrane region" description="Helical" evidence="5">
    <location>
        <begin position="102"/>
        <end position="123"/>
    </location>
</feature>
<evidence type="ECO:0000256" key="3">
    <source>
        <dbReference type="ARBA" id="ARBA00022989"/>
    </source>
</evidence>
<dbReference type="EMBL" id="NFEZ01000003">
    <property type="protein sequence ID" value="PLT46770.1"/>
    <property type="molecule type" value="Genomic_DNA"/>
</dbReference>
<dbReference type="Pfam" id="PF04893">
    <property type="entry name" value="Yip1"/>
    <property type="match status" value="1"/>
</dbReference>
<sequence length="208" mass="23051">MTGIVEDGKSMLRVLFHPFDGFYEVKFLGKRNFALATIIMLLCGLTGILSYQYTGFILNYFPLFEMNSIALFVTTLFPFLLFLLSNWSVTTLFDGNGTIGDIYIVLSYALLPKLAFDLAGIALSNVVTQEEAGLLQAFTAIGTVWFAFLLFCGLTVTHEYSALVNIVTLAASCASAVLILFLSMLYFTLIGKVVGFVYAVFLELSKRW</sequence>
<feature type="transmembrane region" description="Helical" evidence="5">
    <location>
        <begin position="135"/>
        <end position="156"/>
    </location>
</feature>
<gene>
    <name evidence="7" type="ORF">B8V81_0994</name>
</gene>
<feature type="domain" description="Yip1" evidence="6">
    <location>
        <begin position="13"/>
        <end position="182"/>
    </location>
</feature>